<reference evidence="1 2" key="1">
    <citation type="journal article" date="2022" name="Nat. Ecol. Evol.">
        <title>A masculinizing supergene underlies an exaggerated male reproductive morph in a spider.</title>
        <authorList>
            <person name="Hendrickx F."/>
            <person name="De Corte Z."/>
            <person name="Sonet G."/>
            <person name="Van Belleghem S.M."/>
            <person name="Kostlbacher S."/>
            <person name="Vangestel C."/>
        </authorList>
    </citation>
    <scope>NUCLEOTIDE SEQUENCE [LARGE SCALE GENOMIC DNA]</scope>
    <source>
        <strain evidence="1">W744_W776</strain>
    </source>
</reference>
<comment type="caution">
    <text evidence="1">The sequence shown here is derived from an EMBL/GenBank/DDBJ whole genome shotgun (WGS) entry which is preliminary data.</text>
</comment>
<dbReference type="Proteomes" id="UP000827092">
    <property type="component" value="Unassembled WGS sequence"/>
</dbReference>
<organism evidence="1 2">
    <name type="scientific">Oedothorax gibbosus</name>
    <dbReference type="NCBI Taxonomy" id="931172"/>
    <lineage>
        <taxon>Eukaryota</taxon>
        <taxon>Metazoa</taxon>
        <taxon>Ecdysozoa</taxon>
        <taxon>Arthropoda</taxon>
        <taxon>Chelicerata</taxon>
        <taxon>Arachnida</taxon>
        <taxon>Araneae</taxon>
        <taxon>Araneomorphae</taxon>
        <taxon>Entelegynae</taxon>
        <taxon>Araneoidea</taxon>
        <taxon>Linyphiidae</taxon>
        <taxon>Erigoninae</taxon>
        <taxon>Oedothorax</taxon>
    </lineage>
</organism>
<name>A0AAV6U1V5_9ARAC</name>
<protein>
    <submittedName>
        <fullName evidence="1">Uncharacterized protein</fullName>
    </submittedName>
</protein>
<sequence length="152" mass="17422">MSISFQDQLETFFSKHWNYQDTKLKVLPTMSQPSEFLKHTILMPELLNDTNSSALLNLTRLIEALLLSQVFLARIWGLVVTTKHINRRTRDLNTSNTNPSSKKTVESFSCDCSDYPSKCCEQLVNTVGKFRQISCLTLKLVKKFANMEILSN</sequence>
<gene>
    <name evidence="1" type="ORF">JTE90_015953</name>
</gene>
<dbReference type="AlphaFoldDB" id="A0AAV6U1V5"/>
<keyword evidence="2" id="KW-1185">Reference proteome</keyword>
<dbReference type="EMBL" id="JAFNEN010000774">
    <property type="protein sequence ID" value="KAG8177549.1"/>
    <property type="molecule type" value="Genomic_DNA"/>
</dbReference>
<accession>A0AAV6U1V5</accession>
<evidence type="ECO:0000313" key="1">
    <source>
        <dbReference type="EMBL" id="KAG8177549.1"/>
    </source>
</evidence>
<evidence type="ECO:0000313" key="2">
    <source>
        <dbReference type="Proteomes" id="UP000827092"/>
    </source>
</evidence>
<proteinExistence type="predicted"/>